<sequence>MPILILVQALNLLAVQQGAIEPQRHTIGVAQVSIAILRWQNLGAYIRDLQVPVELIALLVTQTRPALPKLHLEANCIVNAHLIHHKI</sequence>
<dbReference type="EMBL" id="MHSR01000013">
    <property type="protein sequence ID" value="OHA46713.1"/>
    <property type="molecule type" value="Genomic_DNA"/>
</dbReference>
<name>A0A1G2PEJ9_9BACT</name>
<reference evidence="1 2" key="1">
    <citation type="journal article" date="2016" name="Nat. Commun.">
        <title>Thousands of microbial genomes shed light on interconnected biogeochemical processes in an aquifer system.</title>
        <authorList>
            <person name="Anantharaman K."/>
            <person name="Brown C.T."/>
            <person name="Hug L.A."/>
            <person name="Sharon I."/>
            <person name="Castelle C.J."/>
            <person name="Probst A.J."/>
            <person name="Thomas B.C."/>
            <person name="Singh A."/>
            <person name="Wilkins M.J."/>
            <person name="Karaoz U."/>
            <person name="Brodie E.L."/>
            <person name="Williams K.H."/>
            <person name="Hubbard S.S."/>
            <person name="Banfield J.F."/>
        </authorList>
    </citation>
    <scope>NUCLEOTIDE SEQUENCE [LARGE SCALE GENOMIC DNA]</scope>
</reference>
<dbReference type="AlphaFoldDB" id="A0A1G2PEJ9"/>
<protein>
    <submittedName>
        <fullName evidence="1">Uncharacterized protein</fullName>
    </submittedName>
</protein>
<dbReference type="Proteomes" id="UP000178869">
    <property type="component" value="Unassembled WGS sequence"/>
</dbReference>
<comment type="caution">
    <text evidence="1">The sequence shown here is derived from an EMBL/GenBank/DDBJ whole genome shotgun (WGS) entry which is preliminary data.</text>
</comment>
<gene>
    <name evidence="1" type="ORF">A2828_02325</name>
</gene>
<organism evidence="1 2">
    <name type="scientific">Candidatus Terrybacteria bacterium RIFCSPHIGHO2_01_FULL_43_35</name>
    <dbReference type="NCBI Taxonomy" id="1802361"/>
    <lineage>
        <taxon>Bacteria</taxon>
        <taxon>Candidatus Terryibacteriota</taxon>
    </lineage>
</organism>
<evidence type="ECO:0000313" key="1">
    <source>
        <dbReference type="EMBL" id="OHA46713.1"/>
    </source>
</evidence>
<accession>A0A1G2PEJ9</accession>
<evidence type="ECO:0000313" key="2">
    <source>
        <dbReference type="Proteomes" id="UP000178869"/>
    </source>
</evidence>
<proteinExistence type="predicted"/>